<reference evidence="2 3" key="1">
    <citation type="journal article" date="2011" name="Cell">
        <title>Insight into structure and assembly of the nuclear pore complex by utilizing the genome of a eukaryotic thermophile.</title>
        <authorList>
            <person name="Amlacher S."/>
            <person name="Sarges P."/>
            <person name="Flemming D."/>
            <person name="van Noort V."/>
            <person name="Kunze R."/>
            <person name="Devos D.P."/>
            <person name="Arumugam M."/>
            <person name="Bork P."/>
            <person name="Hurt E."/>
        </authorList>
    </citation>
    <scope>NUCLEOTIDE SEQUENCE [LARGE SCALE GENOMIC DNA]</scope>
    <source>
        <strain evidence="3">DSM 1495 / CBS 144.50 / IMI 039719</strain>
    </source>
</reference>
<protein>
    <submittedName>
        <fullName evidence="2">Uncharacterized protein</fullName>
    </submittedName>
</protein>
<dbReference type="RefSeq" id="XP_006695299.1">
    <property type="nucleotide sequence ID" value="XM_006695236.1"/>
</dbReference>
<dbReference type="KEGG" id="cthr:CTHT_0049430"/>
<dbReference type="GeneID" id="18258981"/>
<proteinExistence type="predicted"/>
<keyword evidence="1" id="KW-0472">Membrane</keyword>
<evidence type="ECO:0000313" key="2">
    <source>
        <dbReference type="EMBL" id="EGS19477.1"/>
    </source>
</evidence>
<evidence type="ECO:0000256" key="1">
    <source>
        <dbReference type="SAM" id="Phobius"/>
    </source>
</evidence>
<dbReference type="STRING" id="759272.G0SB97"/>
<dbReference type="eggNOG" id="KOG2571">
    <property type="taxonomic scope" value="Eukaryota"/>
</dbReference>
<keyword evidence="3" id="KW-1185">Reference proteome</keyword>
<organism evidence="3">
    <name type="scientific">Chaetomium thermophilum (strain DSM 1495 / CBS 144.50 / IMI 039719)</name>
    <name type="common">Thermochaetoides thermophila</name>
    <dbReference type="NCBI Taxonomy" id="759272"/>
    <lineage>
        <taxon>Eukaryota</taxon>
        <taxon>Fungi</taxon>
        <taxon>Dikarya</taxon>
        <taxon>Ascomycota</taxon>
        <taxon>Pezizomycotina</taxon>
        <taxon>Sordariomycetes</taxon>
        <taxon>Sordariomycetidae</taxon>
        <taxon>Sordariales</taxon>
        <taxon>Chaetomiaceae</taxon>
        <taxon>Thermochaetoides</taxon>
    </lineage>
</organism>
<dbReference type="Proteomes" id="UP000008066">
    <property type="component" value="Unassembled WGS sequence"/>
</dbReference>
<feature type="transmembrane region" description="Helical" evidence="1">
    <location>
        <begin position="90"/>
        <end position="110"/>
    </location>
</feature>
<keyword evidence="1" id="KW-0812">Transmembrane</keyword>
<feature type="transmembrane region" description="Helical" evidence="1">
    <location>
        <begin position="48"/>
        <end position="70"/>
    </location>
</feature>
<gene>
    <name evidence="2" type="ORF">CTHT_0049430</name>
</gene>
<sequence length="118" mass="13642">MKGKWGKNLLNPLVASKNFETVYSLVHFRQIWQTDHAIVRKILPNIEFIYQAIQLFFTYFSLSNCYLTFYFIADGIADPAVDPFGNKTCLYIFTIMRFVCVLLICTQFVLPGQSTPGR</sequence>
<dbReference type="AlphaFoldDB" id="G0SB97"/>
<keyword evidence="1" id="KW-1133">Transmembrane helix</keyword>
<dbReference type="HOGENOM" id="CLU_2072871_0_0_1"/>
<name>G0SB97_CHATD</name>
<accession>G0SB97</accession>
<dbReference type="EMBL" id="GL988044">
    <property type="protein sequence ID" value="EGS19477.1"/>
    <property type="molecule type" value="Genomic_DNA"/>
</dbReference>
<evidence type="ECO:0000313" key="3">
    <source>
        <dbReference type="Proteomes" id="UP000008066"/>
    </source>
</evidence>